<organism evidence="1 2">
    <name type="scientific">Serendipita vermifera MAFF 305830</name>
    <dbReference type="NCBI Taxonomy" id="933852"/>
    <lineage>
        <taxon>Eukaryota</taxon>
        <taxon>Fungi</taxon>
        <taxon>Dikarya</taxon>
        <taxon>Basidiomycota</taxon>
        <taxon>Agaricomycotina</taxon>
        <taxon>Agaricomycetes</taxon>
        <taxon>Sebacinales</taxon>
        <taxon>Serendipitaceae</taxon>
        <taxon>Serendipita</taxon>
    </lineage>
</organism>
<dbReference type="HOGENOM" id="CLU_1887032_0_0_1"/>
<keyword evidence="2" id="KW-1185">Reference proteome</keyword>
<sequence>MKTKEATRVIKWEERKLLEPRFLIIFDETATPYGRSWSLDQRSIVSWVQGFDKGRSTNVHMARWCFFSPMRIIPSAVIIHEGSDPMTTIAGFARGGGKRQTSSLSSEPGLGRGVAQVRGICSWTEKGSMNCTMFH</sequence>
<name>A0A0C2XU04_SERVB</name>
<dbReference type="EMBL" id="KN824280">
    <property type="protein sequence ID" value="KIM32377.1"/>
    <property type="molecule type" value="Genomic_DNA"/>
</dbReference>
<proteinExistence type="predicted"/>
<dbReference type="AlphaFoldDB" id="A0A0C2XU04"/>
<evidence type="ECO:0000313" key="2">
    <source>
        <dbReference type="Proteomes" id="UP000054097"/>
    </source>
</evidence>
<protein>
    <submittedName>
        <fullName evidence="1">Uncharacterized protein</fullName>
    </submittedName>
</protein>
<dbReference type="Proteomes" id="UP000054097">
    <property type="component" value="Unassembled WGS sequence"/>
</dbReference>
<gene>
    <name evidence="1" type="ORF">M408DRAFT_217904</name>
</gene>
<accession>A0A0C2XU04</accession>
<reference evidence="1 2" key="1">
    <citation type="submission" date="2014-04" db="EMBL/GenBank/DDBJ databases">
        <authorList>
            <consortium name="DOE Joint Genome Institute"/>
            <person name="Kuo A."/>
            <person name="Zuccaro A."/>
            <person name="Kohler A."/>
            <person name="Nagy L.G."/>
            <person name="Floudas D."/>
            <person name="Copeland A."/>
            <person name="Barry K.W."/>
            <person name="Cichocki N."/>
            <person name="Veneault-Fourrey C."/>
            <person name="LaButti K."/>
            <person name="Lindquist E.A."/>
            <person name="Lipzen A."/>
            <person name="Lundell T."/>
            <person name="Morin E."/>
            <person name="Murat C."/>
            <person name="Sun H."/>
            <person name="Tunlid A."/>
            <person name="Henrissat B."/>
            <person name="Grigoriev I.V."/>
            <person name="Hibbett D.S."/>
            <person name="Martin F."/>
            <person name="Nordberg H.P."/>
            <person name="Cantor M.N."/>
            <person name="Hua S.X."/>
        </authorList>
    </citation>
    <scope>NUCLEOTIDE SEQUENCE [LARGE SCALE GENOMIC DNA]</scope>
    <source>
        <strain evidence="1 2">MAFF 305830</strain>
    </source>
</reference>
<evidence type="ECO:0000313" key="1">
    <source>
        <dbReference type="EMBL" id="KIM32377.1"/>
    </source>
</evidence>
<reference evidence="2" key="2">
    <citation type="submission" date="2015-01" db="EMBL/GenBank/DDBJ databases">
        <title>Evolutionary Origins and Diversification of the Mycorrhizal Mutualists.</title>
        <authorList>
            <consortium name="DOE Joint Genome Institute"/>
            <consortium name="Mycorrhizal Genomics Consortium"/>
            <person name="Kohler A."/>
            <person name="Kuo A."/>
            <person name="Nagy L.G."/>
            <person name="Floudas D."/>
            <person name="Copeland A."/>
            <person name="Barry K.W."/>
            <person name="Cichocki N."/>
            <person name="Veneault-Fourrey C."/>
            <person name="LaButti K."/>
            <person name="Lindquist E.A."/>
            <person name="Lipzen A."/>
            <person name="Lundell T."/>
            <person name="Morin E."/>
            <person name="Murat C."/>
            <person name="Riley R."/>
            <person name="Ohm R."/>
            <person name="Sun H."/>
            <person name="Tunlid A."/>
            <person name="Henrissat B."/>
            <person name="Grigoriev I.V."/>
            <person name="Hibbett D.S."/>
            <person name="Martin F."/>
        </authorList>
    </citation>
    <scope>NUCLEOTIDE SEQUENCE [LARGE SCALE GENOMIC DNA]</scope>
    <source>
        <strain evidence="2">MAFF 305830</strain>
    </source>
</reference>